<dbReference type="SUPFAM" id="SSF51735">
    <property type="entry name" value="NAD(P)-binding Rossmann-fold domains"/>
    <property type="match status" value="1"/>
</dbReference>
<dbReference type="PRINTS" id="PR00081">
    <property type="entry name" value="GDHRDH"/>
</dbReference>
<evidence type="ECO:0000256" key="2">
    <source>
        <dbReference type="ARBA" id="ARBA00023002"/>
    </source>
</evidence>
<keyword evidence="2 3" id="KW-0560">Oxidoreductase</keyword>
<dbReference type="AlphaFoldDB" id="A0A3Q8X8I2"/>
<dbReference type="NCBIfam" id="NF005559">
    <property type="entry name" value="PRK07231.1"/>
    <property type="match status" value="1"/>
</dbReference>
<dbReference type="PANTHER" id="PTHR42760:SF115">
    <property type="entry name" value="3-OXOACYL-[ACYL-CARRIER-PROTEIN] REDUCTASE FABG"/>
    <property type="match status" value="1"/>
</dbReference>
<dbReference type="CDD" id="cd05233">
    <property type="entry name" value="SDR_c"/>
    <property type="match status" value="1"/>
</dbReference>
<dbReference type="KEGG" id="palb:EJC50_20200"/>
<evidence type="ECO:0000256" key="1">
    <source>
        <dbReference type="ARBA" id="ARBA00006484"/>
    </source>
</evidence>
<sequence>MGRLQDRVCVITGAGGGMGLTAARMFAQEGAKIALFEVNEQSGLAAAAEIVELGGEAAFFPCNVADEQSVQTAVGMAVERFGTVDVLYNNAGIMPAADGSVIDTTVEVWDQVMDVNVKGTFLMCKHVIPHMVQQGSGSIINIASFVAFMGCSVPQDAYTASKGAIVSLTRSLAIQFRPYGVRSNAICPGPIETPLLTEWLLKDEEAKLLRLNRQPSGRFGRPEDIVNSAIYLASDESDWTNGAILNIDGGITCNYF</sequence>
<dbReference type="PANTHER" id="PTHR42760">
    <property type="entry name" value="SHORT-CHAIN DEHYDROGENASES/REDUCTASES FAMILY MEMBER"/>
    <property type="match status" value="1"/>
</dbReference>
<evidence type="ECO:0000313" key="3">
    <source>
        <dbReference type="EMBL" id="AZN41736.1"/>
    </source>
</evidence>
<keyword evidence="4" id="KW-1185">Reference proteome</keyword>
<dbReference type="Pfam" id="PF13561">
    <property type="entry name" value="adh_short_C2"/>
    <property type="match status" value="1"/>
</dbReference>
<dbReference type="InterPro" id="IPR002347">
    <property type="entry name" value="SDR_fam"/>
</dbReference>
<reference evidence="4" key="1">
    <citation type="submission" date="2018-12" db="EMBL/GenBank/DDBJ databases">
        <title>Genome sequence of Peanibacillus sp.</title>
        <authorList>
            <person name="Subramani G."/>
            <person name="Srinivasan S."/>
            <person name="Kim M.K."/>
        </authorList>
    </citation>
    <scope>NUCLEOTIDE SEQUENCE [LARGE SCALE GENOMIC DNA]</scope>
    <source>
        <strain evidence="4">18JY67-1</strain>
    </source>
</reference>
<dbReference type="EMBL" id="CP034437">
    <property type="protein sequence ID" value="AZN41736.1"/>
    <property type="molecule type" value="Genomic_DNA"/>
</dbReference>
<dbReference type="InterPro" id="IPR036291">
    <property type="entry name" value="NAD(P)-bd_dom_sf"/>
</dbReference>
<dbReference type="FunFam" id="3.40.50.720:FF:000084">
    <property type="entry name" value="Short-chain dehydrogenase reductase"/>
    <property type="match status" value="1"/>
</dbReference>
<accession>A0A3Q8X8I2</accession>
<dbReference type="RefSeq" id="WP_126017442.1">
    <property type="nucleotide sequence ID" value="NZ_CP034437.1"/>
</dbReference>
<comment type="similarity">
    <text evidence="1">Belongs to the short-chain dehydrogenases/reductases (SDR) family.</text>
</comment>
<protein>
    <submittedName>
        <fullName evidence="3">Glucose 1-dehydrogenase</fullName>
        <ecNumber evidence="3">1.1.1.47</ecNumber>
    </submittedName>
</protein>
<dbReference type="Gene3D" id="3.40.50.720">
    <property type="entry name" value="NAD(P)-binding Rossmann-like Domain"/>
    <property type="match status" value="1"/>
</dbReference>
<dbReference type="GO" id="GO:0047936">
    <property type="term" value="F:glucose 1-dehydrogenase [NAD(P)+] activity"/>
    <property type="evidence" value="ECO:0007669"/>
    <property type="project" value="UniProtKB-EC"/>
</dbReference>
<name>A0A3Q8X8I2_9BACL</name>
<dbReference type="PRINTS" id="PR00080">
    <property type="entry name" value="SDRFAMILY"/>
</dbReference>
<gene>
    <name evidence="3" type="ORF">EJC50_20200</name>
</gene>
<proteinExistence type="inferred from homology"/>
<dbReference type="EC" id="1.1.1.47" evidence="3"/>
<organism evidence="3 4">
    <name type="scientific">Paenibacillus albus</name>
    <dbReference type="NCBI Taxonomy" id="2495582"/>
    <lineage>
        <taxon>Bacteria</taxon>
        <taxon>Bacillati</taxon>
        <taxon>Bacillota</taxon>
        <taxon>Bacilli</taxon>
        <taxon>Bacillales</taxon>
        <taxon>Paenibacillaceae</taxon>
        <taxon>Paenibacillus</taxon>
    </lineage>
</organism>
<evidence type="ECO:0000313" key="4">
    <source>
        <dbReference type="Proteomes" id="UP000272528"/>
    </source>
</evidence>
<dbReference type="Proteomes" id="UP000272528">
    <property type="component" value="Chromosome"/>
</dbReference>
<dbReference type="GO" id="GO:0008206">
    <property type="term" value="P:bile acid metabolic process"/>
    <property type="evidence" value="ECO:0007669"/>
    <property type="project" value="UniProtKB-ARBA"/>
</dbReference>
<dbReference type="OrthoDB" id="286404at2"/>